<keyword evidence="3" id="KW-1185">Reference proteome</keyword>
<evidence type="ECO:0000256" key="1">
    <source>
        <dbReference type="SAM" id="MobiDB-lite"/>
    </source>
</evidence>
<dbReference type="AlphaFoldDB" id="A0AAV4PB35"/>
<feature type="region of interest" description="Disordered" evidence="1">
    <location>
        <begin position="42"/>
        <end position="66"/>
    </location>
</feature>
<protein>
    <submittedName>
        <fullName evidence="2">Uncharacterized protein</fullName>
    </submittedName>
</protein>
<gene>
    <name evidence="2" type="ORF">CEXT_451861</name>
</gene>
<accession>A0AAV4PB35</accession>
<evidence type="ECO:0000313" key="2">
    <source>
        <dbReference type="EMBL" id="GIX92906.1"/>
    </source>
</evidence>
<name>A0AAV4PB35_CAEEX</name>
<organism evidence="2 3">
    <name type="scientific">Caerostris extrusa</name>
    <name type="common">Bark spider</name>
    <name type="synonym">Caerostris bankana</name>
    <dbReference type="NCBI Taxonomy" id="172846"/>
    <lineage>
        <taxon>Eukaryota</taxon>
        <taxon>Metazoa</taxon>
        <taxon>Ecdysozoa</taxon>
        <taxon>Arthropoda</taxon>
        <taxon>Chelicerata</taxon>
        <taxon>Arachnida</taxon>
        <taxon>Araneae</taxon>
        <taxon>Araneomorphae</taxon>
        <taxon>Entelegynae</taxon>
        <taxon>Araneoidea</taxon>
        <taxon>Araneidae</taxon>
        <taxon>Caerostris</taxon>
    </lineage>
</organism>
<dbReference type="EMBL" id="BPLR01021721">
    <property type="protein sequence ID" value="GIX92906.1"/>
    <property type="molecule type" value="Genomic_DNA"/>
</dbReference>
<feature type="compositionally biased region" description="Basic and acidic residues" evidence="1">
    <location>
        <begin position="55"/>
        <end position="66"/>
    </location>
</feature>
<reference evidence="2 3" key="1">
    <citation type="submission" date="2021-06" db="EMBL/GenBank/DDBJ databases">
        <title>Caerostris extrusa draft genome.</title>
        <authorList>
            <person name="Kono N."/>
            <person name="Arakawa K."/>
        </authorList>
    </citation>
    <scope>NUCLEOTIDE SEQUENCE [LARGE SCALE GENOMIC DNA]</scope>
</reference>
<proteinExistence type="predicted"/>
<sequence>MESAKASNWTPIVITEQIISPKCESAVIRVISTRDKWRPLSGRMRSRMNRNRGGSRLDERANEVFA</sequence>
<evidence type="ECO:0000313" key="3">
    <source>
        <dbReference type="Proteomes" id="UP001054945"/>
    </source>
</evidence>
<comment type="caution">
    <text evidence="2">The sequence shown here is derived from an EMBL/GenBank/DDBJ whole genome shotgun (WGS) entry which is preliminary data.</text>
</comment>
<dbReference type="Proteomes" id="UP001054945">
    <property type="component" value="Unassembled WGS sequence"/>
</dbReference>